<dbReference type="EMBL" id="KB908833">
    <property type="protein sequence ID" value="EOA83190.1"/>
    <property type="molecule type" value="Genomic_DNA"/>
</dbReference>
<gene>
    <name evidence="3" type="ORF">SETTUDRAFT_164633</name>
</gene>
<proteinExistence type="predicted"/>
<accession>R0ICV7</accession>
<evidence type="ECO:0000256" key="2">
    <source>
        <dbReference type="SAM" id="SignalP"/>
    </source>
</evidence>
<keyword evidence="4" id="KW-1185">Reference proteome</keyword>
<feature type="signal peptide" evidence="2">
    <location>
        <begin position="1"/>
        <end position="20"/>
    </location>
</feature>
<dbReference type="HOGENOM" id="CLU_1295112_0_0_1"/>
<evidence type="ECO:0000313" key="3">
    <source>
        <dbReference type="EMBL" id="EOA83190.1"/>
    </source>
</evidence>
<evidence type="ECO:0000313" key="4">
    <source>
        <dbReference type="Proteomes" id="UP000016935"/>
    </source>
</evidence>
<name>R0ICV7_EXST2</name>
<reference evidence="3 4" key="2">
    <citation type="journal article" date="2013" name="PLoS Genet.">
        <title>Comparative genome structure, secondary metabolite, and effector coding capacity across Cochliobolus pathogens.</title>
        <authorList>
            <person name="Condon B.J."/>
            <person name="Leng Y."/>
            <person name="Wu D."/>
            <person name="Bushley K.E."/>
            <person name="Ohm R.A."/>
            <person name="Otillar R."/>
            <person name="Martin J."/>
            <person name="Schackwitz W."/>
            <person name="Grimwood J."/>
            <person name="MohdZainudin N."/>
            <person name="Xue C."/>
            <person name="Wang R."/>
            <person name="Manning V.A."/>
            <person name="Dhillon B."/>
            <person name="Tu Z.J."/>
            <person name="Steffenson B.J."/>
            <person name="Salamov A."/>
            <person name="Sun H."/>
            <person name="Lowry S."/>
            <person name="LaButti K."/>
            <person name="Han J."/>
            <person name="Copeland A."/>
            <person name="Lindquist E."/>
            <person name="Barry K."/>
            <person name="Schmutz J."/>
            <person name="Baker S.E."/>
            <person name="Ciuffetti L.M."/>
            <person name="Grigoriev I.V."/>
            <person name="Zhong S."/>
            <person name="Turgeon B.G."/>
        </authorList>
    </citation>
    <scope>NUCLEOTIDE SEQUENCE [LARGE SCALE GENOMIC DNA]</scope>
    <source>
        <strain evidence="4">28A</strain>
    </source>
</reference>
<dbReference type="RefSeq" id="XP_008028979.1">
    <property type="nucleotide sequence ID" value="XM_008030788.1"/>
</dbReference>
<reference evidence="3 4" key="1">
    <citation type="journal article" date="2012" name="PLoS Pathog.">
        <title>Diverse lifestyles and strategies of plant pathogenesis encoded in the genomes of eighteen Dothideomycetes fungi.</title>
        <authorList>
            <person name="Ohm R.A."/>
            <person name="Feau N."/>
            <person name="Henrissat B."/>
            <person name="Schoch C.L."/>
            <person name="Horwitz B.A."/>
            <person name="Barry K.W."/>
            <person name="Condon B.J."/>
            <person name="Copeland A.C."/>
            <person name="Dhillon B."/>
            <person name="Glaser F."/>
            <person name="Hesse C.N."/>
            <person name="Kosti I."/>
            <person name="LaButti K."/>
            <person name="Lindquist E.A."/>
            <person name="Lucas S."/>
            <person name="Salamov A.A."/>
            <person name="Bradshaw R.E."/>
            <person name="Ciuffetti L."/>
            <person name="Hamelin R.C."/>
            <person name="Kema G.H.J."/>
            <person name="Lawrence C."/>
            <person name="Scott J.A."/>
            <person name="Spatafora J.W."/>
            <person name="Turgeon B.G."/>
            <person name="de Wit P.J.G.M."/>
            <person name="Zhong S."/>
            <person name="Goodwin S.B."/>
            <person name="Grigoriev I.V."/>
        </authorList>
    </citation>
    <scope>NUCLEOTIDE SEQUENCE [LARGE SCALE GENOMIC DNA]</scope>
    <source>
        <strain evidence="4">28A</strain>
    </source>
</reference>
<keyword evidence="2" id="KW-0732">Signal</keyword>
<dbReference type="AlphaFoldDB" id="R0ICV7"/>
<feature type="compositionally biased region" description="Polar residues" evidence="1">
    <location>
        <begin position="48"/>
        <end position="59"/>
    </location>
</feature>
<dbReference type="Proteomes" id="UP000016935">
    <property type="component" value="Unassembled WGS sequence"/>
</dbReference>
<dbReference type="eggNOG" id="ENOG502RIGG">
    <property type="taxonomic scope" value="Eukaryota"/>
</dbReference>
<sequence length="213" mass="22648">MRSLVLISAVQALLLHLAAAIPYPYASEDATTPPATLIALSGTLPTSTVATPDSTSLNIPVTAVPDAGDDDNDNSDENDDDGNAISRSKRPHKEPIPIFTKQCQCQLATARYPCWATDSLQRCYFEENFSYACYMQAAGGCPKPTRPCSKLFKPTPRPGPNPCELAPNPHVTSAPPFPTLTGSPNVTLTTSLPLVLVPTSNHTLTTLALSGTR</sequence>
<feature type="compositionally biased region" description="Acidic residues" evidence="1">
    <location>
        <begin position="67"/>
        <end position="82"/>
    </location>
</feature>
<feature type="region of interest" description="Disordered" evidence="1">
    <location>
        <begin position="48"/>
        <end position="91"/>
    </location>
</feature>
<organism evidence="3 4">
    <name type="scientific">Exserohilum turcicum (strain 28A)</name>
    <name type="common">Northern leaf blight fungus</name>
    <name type="synonym">Setosphaeria turcica</name>
    <dbReference type="NCBI Taxonomy" id="671987"/>
    <lineage>
        <taxon>Eukaryota</taxon>
        <taxon>Fungi</taxon>
        <taxon>Dikarya</taxon>
        <taxon>Ascomycota</taxon>
        <taxon>Pezizomycotina</taxon>
        <taxon>Dothideomycetes</taxon>
        <taxon>Pleosporomycetidae</taxon>
        <taxon>Pleosporales</taxon>
        <taxon>Pleosporineae</taxon>
        <taxon>Pleosporaceae</taxon>
        <taxon>Exserohilum</taxon>
    </lineage>
</organism>
<dbReference type="GeneID" id="19399197"/>
<protein>
    <submittedName>
        <fullName evidence="3">Uncharacterized protein</fullName>
    </submittedName>
</protein>
<dbReference type="OrthoDB" id="3692961at2759"/>
<evidence type="ECO:0000256" key="1">
    <source>
        <dbReference type="SAM" id="MobiDB-lite"/>
    </source>
</evidence>
<feature type="chain" id="PRO_5004343017" evidence="2">
    <location>
        <begin position="21"/>
        <end position="213"/>
    </location>
</feature>